<dbReference type="RefSeq" id="WP_175327804.1">
    <property type="nucleotide sequence ID" value="NZ_BMOI01000020.1"/>
</dbReference>
<sequence>MHAARGGRPAVADSTPWRGGRASRAIVAAAAAVLLLAGCSSGAVVGSAAGTTTDAPPWPAPTDLTARADAAGLSNVWGERLAEHVHTHLTILDGGEPVTVPGNIGHSDRAKFAAQIHTHDTSGIIHVESPTKDTFTLGQFFDEWGVSIGPAHVGGLHGDLTVWVDGRRFFGNPRSIELTNLRQVVLEVTTIGEAPHRPAPFDWPPQYH</sequence>
<dbReference type="Proteomes" id="UP000648535">
    <property type="component" value="Unassembled WGS sequence"/>
</dbReference>
<dbReference type="AlphaFoldDB" id="A0A8H9L1V9"/>
<organism evidence="1 3">
    <name type="scientific">Curtobacterium luteum</name>
    <dbReference type="NCBI Taxonomy" id="33881"/>
    <lineage>
        <taxon>Bacteria</taxon>
        <taxon>Bacillati</taxon>
        <taxon>Actinomycetota</taxon>
        <taxon>Actinomycetes</taxon>
        <taxon>Micrococcales</taxon>
        <taxon>Microbacteriaceae</taxon>
        <taxon>Curtobacterium</taxon>
    </lineage>
</organism>
<evidence type="ECO:0000313" key="1">
    <source>
        <dbReference type="EMBL" id="GGL12585.1"/>
    </source>
</evidence>
<dbReference type="Proteomes" id="UP000746584">
    <property type="component" value="Unassembled WGS sequence"/>
</dbReference>
<evidence type="ECO:0000313" key="4">
    <source>
        <dbReference type="Proteomes" id="UP000746584"/>
    </source>
</evidence>
<evidence type="ECO:0000313" key="2">
    <source>
        <dbReference type="EMBL" id="MBM7801311.1"/>
    </source>
</evidence>
<gene>
    <name evidence="1" type="ORF">GCM10009769_33190</name>
    <name evidence="2" type="ORF">JOE58_000562</name>
</gene>
<proteinExistence type="predicted"/>
<keyword evidence="4" id="KW-1185">Reference proteome</keyword>
<accession>A0A8H9L1V9</accession>
<comment type="caution">
    <text evidence="1">The sequence shown here is derived from an EMBL/GenBank/DDBJ whole genome shotgun (WGS) entry which is preliminary data.</text>
</comment>
<reference evidence="2 4" key="3">
    <citation type="submission" date="2021-01" db="EMBL/GenBank/DDBJ databases">
        <title>Sequencing the genomes of 1000 actinobacteria strains.</title>
        <authorList>
            <person name="Klenk H.-P."/>
        </authorList>
    </citation>
    <scope>NUCLEOTIDE SEQUENCE [LARGE SCALE GENOMIC DNA]</scope>
    <source>
        <strain evidence="2 4">DSM 20542</strain>
    </source>
</reference>
<dbReference type="EMBL" id="JAFBCG010000001">
    <property type="protein sequence ID" value="MBM7801311.1"/>
    <property type="molecule type" value="Genomic_DNA"/>
</dbReference>
<name>A0A8H9L1V9_9MICO</name>
<reference evidence="1" key="2">
    <citation type="submission" date="2020-09" db="EMBL/GenBank/DDBJ databases">
        <authorList>
            <person name="Sun Q."/>
            <person name="Ohkuma M."/>
        </authorList>
    </citation>
    <scope>NUCLEOTIDE SEQUENCE</scope>
    <source>
        <strain evidence="1">JCM 1480</strain>
    </source>
</reference>
<evidence type="ECO:0000313" key="3">
    <source>
        <dbReference type="Proteomes" id="UP000648535"/>
    </source>
</evidence>
<reference evidence="1" key="1">
    <citation type="journal article" date="2014" name="Int. J. Syst. Evol. Microbiol.">
        <title>Complete genome sequence of Corynebacterium casei LMG S-19264T (=DSM 44701T), isolated from a smear-ripened cheese.</title>
        <authorList>
            <consortium name="US DOE Joint Genome Institute (JGI-PGF)"/>
            <person name="Walter F."/>
            <person name="Albersmeier A."/>
            <person name="Kalinowski J."/>
            <person name="Ruckert C."/>
        </authorList>
    </citation>
    <scope>NUCLEOTIDE SEQUENCE</scope>
    <source>
        <strain evidence="1">JCM 1480</strain>
    </source>
</reference>
<dbReference type="EMBL" id="BMOI01000020">
    <property type="protein sequence ID" value="GGL12585.1"/>
    <property type="molecule type" value="Genomic_DNA"/>
</dbReference>
<protein>
    <submittedName>
        <fullName evidence="1">Uncharacterized protein</fullName>
    </submittedName>
</protein>